<dbReference type="STRING" id="30019.A0A0M4EMZ9"/>
<keyword evidence="9 10" id="KW-0807">Transducer</keyword>
<evidence type="ECO:0000256" key="7">
    <source>
        <dbReference type="ARBA" id="ARBA00023136"/>
    </source>
</evidence>
<keyword evidence="2" id="KW-1003">Cell membrane</keyword>
<dbReference type="PANTHER" id="PTHR21137">
    <property type="entry name" value="ODORANT RECEPTOR"/>
    <property type="match status" value="1"/>
</dbReference>
<sequence length="380" mass="44231">MRSKPFARMHVWPLTEQVQSRDAFVYIDRGMQVAGWIPPAKKLARRIYFLWTVITTVMVIILLDVSLLMSYFKDFRRFNAGQFLTSLQVGLNCFGSSIKACYTFAGIKRFSRAKQLLDRMDQRCTSDEQRLHMHRWVARCNQVYMYFQVMYSFYALSTFLAGALSGQLAWRMYNPLIDAEASKQHFWLAAILEYVWMSGAVFQDQMADSYPIIYFLMLRAHITLLKQRLRRLRTNTKLTEKQNYAELINCIGDHRLILEYCSTLAPVVSATIFVQFLLVGIVMGLTVINIMFFASFWTGLGAAIFLFDVIMQTFPFCYICNLIMDDSQELAYCLFHSNWLDADRRYRHTLRHFLHNVQQPIIMTAGGVFIISMSTNVSVT</sequence>
<evidence type="ECO:0000256" key="6">
    <source>
        <dbReference type="ARBA" id="ARBA00022989"/>
    </source>
</evidence>
<dbReference type="Proteomes" id="UP000494163">
    <property type="component" value="Chromosome 2L"/>
</dbReference>
<feature type="transmembrane region" description="Helical" evidence="10">
    <location>
        <begin position="209"/>
        <end position="225"/>
    </location>
</feature>
<comment type="similarity">
    <text evidence="10">Belongs to the insect chemoreceptor superfamily. Heteromeric odorant receptor channel (TC 1.A.69) family.</text>
</comment>
<keyword evidence="12" id="KW-1185">Reference proteome</keyword>
<keyword evidence="7 10" id="KW-0472">Membrane</keyword>
<evidence type="ECO:0000256" key="9">
    <source>
        <dbReference type="ARBA" id="ARBA00023224"/>
    </source>
</evidence>
<evidence type="ECO:0000256" key="3">
    <source>
        <dbReference type="ARBA" id="ARBA00022606"/>
    </source>
</evidence>
<evidence type="ECO:0000256" key="4">
    <source>
        <dbReference type="ARBA" id="ARBA00022692"/>
    </source>
</evidence>
<evidence type="ECO:0000256" key="1">
    <source>
        <dbReference type="ARBA" id="ARBA00004651"/>
    </source>
</evidence>
<dbReference type="OMA" id="MARCHIC"/>
<keyword evidence="6 10" id="KW-1133">Transmembrane helix</keyword>
<evidence type="ECO:0000256" key="5">
    <source>
        <dbReference type="ARBA" id="ARBA00022725"/>
    </source>
</evidence>
<dbReference type="Pfam" id="PF02949">
    <property type="entry name" value="7tm_6"/>
    <property type="match status" value="1"/>
</dbReference>
<keyword evidence="5 10" id="KW-0552">Olfaction</keyword>
<keyword evidence="4 10" id="KW-0812">Transmembrane</keyword>
<keyword evidence="8 10" id="KW-0675">Receptor</keyword>
<organism evidence="11 12">
    <name type="scientific">Drosophila busckii</name>
    <name type="common">Fruit fly</name>
    <dbReference type="NCBI Taxonomy" id="30019"/>
    <lineage>
        <taxon>Eukaryota</taxon>
        <taxon>Metazoa</taxon>
        <taxon>Ecdysozoa</taxon>
        <taxon>Arthropoda</taxon>
        <taxon>Hexapoda</taxon>
        <taxon>Insecta</taxon>
        <taxon>Pterygota</taxon>
        <taxon>Neoptera</taxon>
        <taxon>Endopterygota</taxon>
        <taxon>Diptera</taxon>
        <taxon>Brachycera</taxon>
        <taxon>Muscomorpha</taxon>
        <taxon>Ephydroidea</taxon>
        <taxon>Drosophilidae</taxon>
        <taxon>Drosophila</taxon>
    </lineage>
</organism>
<dbReference type="GO" id="GO:0005549">
    <property type="term" value="F:odorant binding"/>
    <property type="evidence" value="ECO:0007669"/>
    <property type="project" value="InterPro"/>
</dbReference>
<keyword evidence="3 10" id="KW-0716">Sensory transduction</keyword>
<dbReference type="GO" id="GO:0007165">
    <property type="term" value="P:signal transduction"/>
    <property type="evidence" value="ECO:0007669"/>
    <property type="project" value="UniProtKB-KW"/>
</dbReference>
<comment type="subcellular location">
    <subcellularLocation>
        <location evidence="1 10">Cell membrane</location>
        <topology evidence="1 10">Multi-pass membrane protein</topology>
    </subcellularLocation>
</comment>
<dbReference type="AlphaFoldDB" id="A0A0M4EMZ9"/>
<feature type="transmembrane region" description="Helical" evidence="10">
    <location>
        <begin position="264"/>
        <end position="294"/>
    </location>
</feature>
<proteinExistence type="inferred from homology"/>
<evidence type="ECO:0000313" key="12">
    <source>
        <dbReference type="Proteomes" id="UP000494163"/>
    </source>
</evidence>
<dbReference type="OrthoDB" id="6604226at2759"/>
<feature type="transmembrane region" description="Helical" evidence="10">
    <location>
        <begin position="300"/>
        <end position="320"/>
    </location>
</feature>
<dbReference type="InterPro" id="IPR004117">
    <property type="entry name" value="7tm6_olfct_rcpt"/>
</dbReference>
<dbReference type="PANTHER" id="PTHR21137:SF35">
    <property type="entry name" value="ODORANT RECEPTOR 19A-RELATED"/>
    <property type="match status" value="1"/>
</dbReference>
<dbReference type="GO" id="GO:0005886">
    <property type="term" value="C:plasma membrane"/>
    <property type="evidence" value="ECO:0007669"/>
    <property type="project" value="UniProtKB-SubCell"/>
</dbReference>
<evidence type="ECO:0000256" key="10">
    <source>
        <dbReference type="RuleBase" id="RU351113"/>
    </source>
</evidence>
<evidence type="ECO:0000256" key="8">
    <source>
        <dbReference type="ARBA" id="ARBA00023170"/>
    </source>
</evidence>
<feature type="transmembrane region" description="Helical" evidence="10">
    <location>
        <begin position="143"/>
        <end position="164"/>
    </location>
</feature>
<reference evidence="11 12" key="1">
    <citation type="submission" date="2015-08" db="EMBL/GenBank/DDBJ databases">
        <title>Ancestral chromatin configuration constrains chromatin evolution on differentiating sex chromosomes in Drosophila.</title>
        <authorList>
            <person name="Zhou Q."/>
            <person name="Bachtrog D."/>
        </authorList>
    </citation>
    <scope>NUCLEOTIDE SEQUENCE [LARGE SCALE GENOMIC DNA]</scope>
    <source>
        <tissue evidence="11">Whole larvae</tissue>
    </source>
</reference>
<dbReference type="GO" id="GO:0004984">
    <property type="term" value="F:olfactory receptor activity"/>
    <property type="evidence" value="ECO:0007669"/>
    <property type="project" value="InterPro"/>
</dbReference>
<protein>
    <recommendedName>
        <fullName evidence="10">Odorant receptor</fullName>
    </recommendedName>
</protein>
<dbReference type="EMBL" id="CP012523">
    <property type="protein sequence ID" value="ALC37962.1"/>
    <property type="molecule type" value="Genomic_DNA"/>
</dbReference>
<feature type="transmembrane region" description="Helical" evidence="10">
    <location>
        <begin position="48"/>
        <end position="72"/>
    </location>
</feature>
<evidence type="ECO:0000256" key="2">
    <source>
        <dbReference type="ARBA" id="ARBA00022475"/>
    </source>
</evidence>
<gene>
    <name evidence="11" type="ORF">Dbus_chr2Lg47</name>
</gene>
<evidence type="ECO:0000313" key="11">
    <source>
        <dbReference type="EMBL" id="ALC37962.1"/>
    </source>
</evidence>
<name>A0A0M4EMZ9_DROBS</name>
<accession>A0A0M4EMZ9</accession>
<comment type="caution">
    <text evidence="10">Lacks conserved residue(s) required for the propagation of feature annotation.</text>
</comment>